<dbReference type="Gramene" id="HORVU.MOREX.r3.2HG0098620.1">
    <property type="protein sequence ID" value="HORVU.MOREX.r3.2HG0098620.1"/>
    <property type="gene ID" value="HORVU.MOREX.r3.2HG0098620"/>
</dbReference>
<dbReference type="InterPro" id="IPR042197">
    <property type="entry name" value="Apaf_helical"/>
</dbReference>
<dbReference type="GO" id="GO:0043531">
    <property type="term" value="F:ADP binding"/>
    <property type="evidence" value="ECO:0007669"/>
    <property type="project" value="InterPro"/>
</dbReference>
<dbReference type="InterPro" id="IPR002182">
    <property type="entry name" value="NB-ARC"/>
</dbReference>
<evidence type="ECO:0008006" key="11">
    <source>
        <dbReference type="Google" id="ProtNLM"/>
    </source>
</evidence>
<dbReference type="InterPro" id="IPR046364">
    <property type="entry name" value="Exo70_C"/>
</dbReference>
<dbReference type="KEGG" id="hvg:123424352"/>
<evidence type="ECO:0000256" key="2">
    <source>
        <dbReference type="ARBA" id="ARBA00022448"/>
    </source>
</evidence>
<dbReference type="Pfam" id="PF23559">
    <property type="entry name" value="WHD_DRP"/>
    <property type="match status" value="1"/>
</dbReference>
<evidence type="ECO:0000313" key="10">
    <source>
        <dbReference type="Proteomes" id="UP000011116"/>
    </source>
</evidence>
<dbReference type="InterPro" id="IPR016159">
    <property type="entry name" value="Cullin_repeat-like_dom_sf"/>
</dbReference>
<dbReference type="GO" id="GO:0000145">
    <property type="term" value="C:exocyst"/>
    <property type="evidence" value="ECO:0007669"/>
    <property type="project" value="InterPro"/>
</dbReference>
<feature type="domain" description="Disease resistance protein winged helix" evidence="7">
    <location>
        <begin position="434"/>
        <end position="505"/>
    </location>
</feature>
<evidence type="ECO:0000256" key="3">
    <source>
        <dbReference type="ARBA" id="ARBA00022737"/>
    </source>
</evidence>
<keyword evidence="3" id="KW-0677">Repeat</keyword>
<dbReference type="Gene3D" id="3.30.70.100">
    <property type="match status" value="1"/>
</dbReference>
<feature type="domain" description="Disease resistance R13L4/SHOC-2-like LRR" evidence="8">
    <location>
        <begin position="556"/>
        <end position="672"/>
    </location>
</feature>
<dbReference type="Pfam" id="PF23598">
    <property type="entry name" value="LRR_14"/>
    <property type="match status" value="2"/>
</dbReference>
<dbReference type="InterPro" id="IPR044974">
    <property type="entry name" value="Disease_R_plants"/>
</dbReference>
<dbReference type="InterPro" id="IPR032675">
    <property type="entry name" value="LRR_dom_sf"/>
</dbReference>
<gene>
    <name evidence="9" type="primary">LOC123424352</name>
</gene>
<keyword evidence="10" id="KW-1185">Reference proteome</keyword>
<keyword evidence="4" id="KW-0611">Plant defense</keyword>
<feature type="domain" description="Disease resistance R13L4/SHOC-2-like LRR" evidence="8">
    <location>
        <begin position="677"/>
        <end position="846"/>
    </location>
</feature>
<dbReference type="EnsemblPlants" id="HORVU.MOREX.r3.2HG0098620.1">
    <property type="protein sequence ID" value="HORVU.MOREX.r3.2HG0098620.1"/>
    <property type="gene ID" value="HORVU.MOREX.r3.2HG0098620"/>
</dbReference>
<dbReference type="GO" id="GO:0005546">
    <property type="term" value="F:phosphatidylinositol-4,5-bisphosphate binding"/>
    <property type="evidence" value="ECO:0007669"/>
    <property type="project" value="InterPro"/>
</dbReference>
<dbReference type="Gene3D" id="1.20.1280.170">
    <property type="entry name" value="Exocyst complex component Exo70"/>
    <property type="match status" value="1"/>
</dbReference>
<feature type="domain" description="Exocyst complex subunit Exo70 C-terminal" evidence="6">
    <location>
        <begin position="1239"/>
        <end position="1538"/>
    </location>
</feature>
<sequence length="1544" mass="173282">MELPLFSACLGAMGSLSMKLDAIRDTKLEDGIRKLTTRLLKLSKAQDLPHIAINWMKDVRELSYEMENCVVAQADWIEKMSGFKARVKAANERYDRYLLETVPSRTYIFPVVDHWFPTDGGRKPDPVVGLHAKGGAVDTLCQWLADGDKQLKVVSIVGVGGIGKTTLAKQLWLEKKLGDFDCRAFVRTAKKPDMRRILRSILVQVRPHQPPNTSGVHDLIHDINEHLQNKRYFLIIDDLWATSVWDVVSDAFPEGNHCSRIVTTTEIEDVARACCSYPSKDIFKMEPLNVSNSKELFTNGVLGSREEDYRQFDEASDEIVRRCAGLPLAIISVASVLASQREADAVENREQTRGRWKGVHDFVYSIIEASVQSYRHINPAQLHNKSASGDRVQDFVVNSLPANTTSDEIMKQVLIFVYSCLSSCLQTCLLHLSMYPENYKVLKEDITKQWVVEGFICAPTDNGKMKVAQSYFDKLVSMGLIQDIDVDNSDGILYYAVHHLVHDFITSKSKEENFVNVIDYSQRTIRLANKVSHLSLQFGSATYATPPACTTTGLSQVRSLAYTGLSSCLPLISEFKLIRVLILHIWDDQPSIDVDLWGISELLLLRYLQVTCSDTVHLPDQMQGLKHLETLEINAGVAAVPSDLFHLQSLLHLRLGGGTELPDVTGILRNVTVPSAAILLDESSSPPNSVMAIELLPPICIIPEWFGQLNNLCILKVVVGELLRDDIHILGGLPALTVLTLFVQRQTTELISFAPGAFYALEYFEFRCGVLLLMFEEGAMPNLQRIKLGFNSHRGEQYGRLLVGIEHLSNVQEISGIIGSTVGAEEYDLKAAESAFKDASGKHPSNVSIKRSGIVVEEYGPLEIHHSFPSTSNEICGNQKQESQEDIKQNAANNFQLIDRTTNKKGHASVELLTQKTIRFKIADITSKRWNSSAFKVLSKFQGINSMSLDKKGLLKVVAHLDPEVILRALRKAKFNAQIISVGPHVQMDKPKGRQMPESLNLTTRRIIGGGGSMSDCTHRIGLQASEQARHSSLYLTLLGASLDVPDKLWAVARWLSGYPRAWVLNVPGKAWAVATWLSGYRRAPVLDEDNQIHGSPPRRIPSHLELDSAKVAAVIAALRLEIAGGAHWTPTVVQHRANTFNSDSSGDDDDEDPSDGYMCYPPISFLETGDAPLFLTGSTDSARPGDGLYRLSDVHDNPWILREGITTVAGPCELTNETTMTWVMRLKITTKLVCLIKQQLLEQNRELSEECFAKVAGQSLEKIFEVACSFSDATWSDVHISQQLTVFETLVDVLFNIQDLHFIRSGEVAGIINKMVNAFRRMIQTTSDDIYRGRESTIHPATFIFILVLEFFYRNGDKLQSILESGDYNTEPCSDMCDCLVSKLRECAEKTFQEKGGRCIFLLNNIDYVLELKYHPGLLLPSRIVSDLISLTDKYIVSYLDEYWVPLVTYLDVDSFKGPDRLSFDKFIEEFFTICDSQMTWKVRSRLKMRLRQQIIDLIAPTYVNFLKASQEKPRSWLNMSRREKPMYTAAFLEQVISGFFER</sequence>
<dbReference type="PANTHER" id="PTHR23155:SF1087">
    <property type="entry name" value="OS11G0462900 PROTEIN"/>
    <property type="match status" value="1"/>
</dbReference>
<reference evidence="9" key="3">
    <citation type="submission" date="2022-01" db="UniProtKB">
        <authorList>
            <consortium name="EnsemblPlants"/>
        </authorList>
    </citation>
    <scope>IDENTIFICATION</scope>
    <source>
        <strain evidence="9">subsp. vulgare</strain>
    </source>
</reference>
<dbReference type="Gene3D" id="1.10.8.430">
    <property type="entry name" value="Helical domain of apoptotic protease-activating factors"/>
    <property type="match status" value="1"/>
</dbReference>
<dbReference type="GO" id="GO:0006887">
    <property type="term" value="P:exocytosis"/>
    <property type="evidence" value="ECO:0007669"/>
    <property type="project" value="InterPro"/>
</dbReference>
<dbReference type="InterPro" id="IPR058922">
    <property type="entry name" value="WHD_DRP"/>
</dbReference>
<name>A0A8I6XB70_HORVV</name>
<dbReference type="InterPro" id="IPR055414">
    <property type="entry name" value="LRR_R13L4/SHOC2-like"/>
</dbReference>
<evidence type="ECO:0000259" key="6">
    <source>
        <dbReference type="Pfam" id="PF03081"/>
    </source>
</evidence>
<protein>
    <recommendedName>
        <fullName evidence="11">NB-ARC domain-containing protein</fullName>
    </recommendedName>
</protein>
<evidence type="ECO:0000259" key="7">
    <source>
        <dbReference type="Pfam" id="PF23559"/>
    </source>
</evidence>
<dbReference type="GO" id="GO:0002758">
    <property type="term" value="P:innate immune response-activating signaling pathway"/>
    <property type="evidence" value="ECO:0007669"/>
    <property type="project" value="UniProtKB-ARBA"/>
</dbReference>
<evidence type="ECO:0000256" key="1">
    <source>
        <dbReference type="ARBA" id="ARBA00006756"/>
    </source>
</evidence>
<dbReference type="Pfam" id="PF00931">
    <property type="entry name" value="NB-ARC"/>
    <property type="match status" value="1"/>
</dbReference>
<dbReference type="GO" id="GO:0042742">
    <property type="term" value="P:defense response to bacterium"/>
    <property type="evidence" value="ECO:0007669"/>
    <property type="project" value="UniProtKB-ARBA"/>
</dbReference>
<keyword evidence="2" id="KW-0813">Transport</keyword>
<reference evidence="10" key="1">
    <citation type="journal article" date="2012" name="Nature">
        <title>A physical, genetic and functional sequence assembly of the barley genome.</title>
        <authorList>
            <consortium name="The International Barley Genome Sequencing Consortium"/>
            <person name="Mayer K.F."/>
            <person name="Waugh R."/>
            <person name="Brown J.W."/>
            <person name="Schulman A."/>
            <person name="Langridge P."/>
            <person name="Platzer M."/>
            <person name="Fincher G.B."/>
            <person name="Muehlbauer G.J."/>
            <person name="Sato K."/>
            <person name="Close T.J."/>
            <person name="Wise R.P."/>
            <person name="Stein N."/>
        </authorList>
    </citation>
    <scope>NUCLEOTIDE SEQUENCE [LARGE SCALE GENOMIC DNA]</scope>
    <source>
        <strain evidence="10">cv. Morex</strain>
    </source>
</reference>
<dbReference type="Gramene" id="HORVU.MOREX.r2.2HG0081220.1">
    <property type="protein sequence ID" value="HORVU.MOREX.r2.2HG0081220.1"/>
    <property type="gene ID" value="HORVU.MOREX.r2.2HG0081220"/>
</dbReference>
<dbReference type="Gene3D" id="3.40.50.300">
    <property type="entry name" value="P-loop containing nucleotide triphosphate hydrolases"/>
    <property type="match status" value="1"/>
</dbReference>
<evidence type="ECO:0000256" key="4">
    <source>
        <dbReference type="ARBA" id="ARBA00022821"/>
    </source>
</evidence>
<dbReference type="RefSeq" id="XP_044963891.1">
    <property type="nucleotide sequence ID" value="XM_045107956.1"/>
</dbReference>
<proteinExistence type="inferred from homology"/>
<dbReference type="FunFam" id="1.10.10.10:FF:000322">
    <property type="entry name" value="Probable disease resistance protein At1g63360"/>
    <property type="match status" value="1"/>
</dbReference>
<dbReference type="SUPFAM" id="SSF52540">
    <property type="entry name" value="P-loop containing nucleoside triphosphate hydrolases"/>
    <property type="match status" value="1"/>
</dbReference>
<dbReference type="PRINTS" id="PR00364">
    <property type="entry name" value="DISEASERSIST"/>
</dbReference>
<dbReference type="GO" id="GO:0009626">
    <property type="term" value="P:plant-type hypersensitive response"/>
    <property type="evidence" value="ECO:0007669"/>
    <property type="project" value="UniProtKB-ARBA"/>
</dbReference>
<dbReference type="SUPFAM" id="SSF74788">
    <property type="entry name" value="Cullin repeat-like"/>
    <property type="match status" value="1"/>
</dbReference>
<dbReference type="OrthoDB" id="689178at2759"/>
<dbReference type="SUPFAM" id="SSF52058">
    <property type="entry name" value="L domain-like"/>
    <property type="match status" value="1"/>
</dbReference>
<dbReference type="InterPro" id="IPR027417">
    <property type="entry name" value="P-loop_NTPase"/>
</dbReference>
<feature type="domain" description="NB-ARC" evidence="5">
    <location>
        <begin position="137"/>
        <end position="302"/>
    </location>
</feature>
<dbReference type="Gene3D" id="3.80.10.10">
    <property type="entry name" value="Ribonuclease Inhibitor"/>
    <property type="match status" value="1"/>
</dbReference>
<organism evidence="9 10">
    <name type="scientific">Hordeum vulgare subsp. vulgare</name>
    <name type="common">Domesticated barley</name>
    <dbReference type="NCBI Taxonomy" id="112509"/>
    <lineage>
        <taxon>Eukaryota</taxon>
        <taxon>Viridiplantae</taxon>
        <taxon>Streptophyta</taxon>
        <taxon>Embryophyta</taxon>
        <taxon>Tracheophyta</taxon>
        <taxon>Spermatophyta</taxon>
        <taxon>Magnoliopsida</taxon>
        <taxon>Liliopsida</taxon>
        <taxon>Poales</taxon>
        <taxon>Poaceae</taxon>
        <taxon>BOP clade</taxon>
        <taxon>Pooideae</taxon>
        <taxon>Triticodae</taxon>
        <taxon>Triticeae</taxon>
        <taxon>Hordeinae</taxon>
        <taxon>Hordeum</taxon>
    </lineage>
</organism>
<dbReference type="SMR" id="A0A8I6XB70"/>
<evidence type="ECO:0000313" key="9">
    <source>
        <dbReference type="EnsemblPlants" id="HORVU.MOREX.r3.2HG0098620.1"/>
    </source>
</evidence>
<reference evidence="9" key="2">
    <citation type="submission" date="2020-10" db="EMBL/GenBank/DDBJ databases">
        <authorList>
            <person name="Scholz U."/>
            <person name="Mascher M."/>
            <person name="Fiebig A."/>
        </authorList>
    </citation>
    <scope>NUCLEOTIDE SEQUENCE [LARGE SCALE GENOMIC DNA]</scope>
    <source>
        <strain evidence="9">cv. Morex</strain>
    </source>
</reference>
<dbReference type="PANTHER" id="PTHR23155">
    <property type="entry name" value="DISEASE RESISTANCE PROTEIN RP"/>
    <property type="match status" value="1"/>
</dbReference>
<dbReference type="Proteomes" id="UP000011116">
    <property type="component" value="Chromosome 2H"/>
</dbReference>
<dbReference type="InterPro" id="IPR036388">
    <property type="entry name" value="WH-like_DNA-bd_sf"/>
</dbReference>
<evidence type="ECO:0000259" key="8">
    <source>
        <dbReference type="Pfam" id="PF23598"/>
    </source>
</evidence>
<dbReference type="Gene3D" id="1.10.10.10">
    <property type="entry name" value="Winged helix-like DNA-binding domain superfamily/Winged helix DNA-binding domain"/>
    <property type="match status" value="1"/>
</dbReference>
<dbReference type="GeneID" id="123424352"/>
<dbReference type="Pfam" id="PF03081">
    <property type="entry name" value="Exo70_C"/>
    <property type="match status" value="1"/>
</dbReference>
<comment type="similarity">
    <text evidence="1">Belongs to the EXO70 family.</text>
</comment>
<evidence type="ECO:0000259" key="5">
    <source>
        <dbReference type="Pfam" id="PF00931"/>
    </source>
</evidence>
<accession>A0A8I6XB70</accession>